<gene>
    <name evidence="1" type="ORF">S40285_10259</name>
</gene>
<dbReference type="InParanoid" id="A0A084QUM2"/>
<keyword evidence="2" id="KW-1185">Reference proteome</keyword>
<proteinExistence type="predicted"/>
<reference evidence="1 2" key="1">
    <citation type="journal article" date="2014" name="BMC Genomics">
        <title>Comparative genome sequencing reveals chemotype-specific gene clusters in the toxigenic black mold Stachybotrys.</title>
        <authorList>
            <person name="Semeiks J."/>
            <person name="Borek D."/>
            <person name="Otwinowski Z."/>
            <person name="Grishin N.V."/>
        </authorList>
    </citation>
    <scope>NUCLEOTIDE SEQUENCE [LARGE SCALE GENOMIC DNA]</scope>
    <source>
        <strain evidence="1 2">IBT 40285</strain>
    </source>
</reference>
<protein>
    <submittedName>
        <fullName evidence="1">Uncharacterized protein</fullName>
    </submittedName>
</protein>
<dbReference type="HOGENOM" id="CLU_1696647_0_0_1"/>
<organism evidence="1 2">
    <name type="scientific">Stachybotrys chlorohalonatus (strain IBT 40285)</name>
    <dbReference type="NCBI Taxonomy" id="1283841"/>
    <lineage>
        <taxon>Eukaryota</taxon>
        <taxon>Fungi</taxon>
        <taxon>Dikarya</taxon>
        <taxon>Ascomycota</taxon>
        <taxon>Pezizomycotina</taxon>
        <taxon>Sordariomycetes</taxon>
        <taxon>Hypocreomycetidae</taxon>
        <taxon>Hypocreales</taxon>
        <taxon>Stachybotryaceae</taxon>
        <taxon>Stachybotrys</taxon>
    </lineage>
</organism>
<evidence type="ECO:0000313" key="2">
    <source>
        <dbReference type="Proteomes" id="UP000028524"/>
    </source>
</evidence>
<sequence>MATKRDQPQELWGLPLQDDLTHLNPGYLTVLKAVQDRTQKEGKVGEEAIRVLEKIEKDVLLQATLRKRYVSAYTRICLIVEVYEEMAVNDQHNWESICLCIDGWWFDADDRLMPAVGDGDKTEFLKGTVGEGVCFRLLIDIVHAAAHHDLLPVHD</sequence>
<dbReference type="AlphaFoldDB" id="A0A084QUM2"/>
<name>A0A084QUM2_STAC4</name>
<dbReference type="EMBL" id="KL660113">
    <property type="protein sequence ID" value="KFA67657.1"/>
    <property type="molecule type" value="Genomic_DNA"/>
</dbReference>
<accession>A0A084QUM2</accession>
<dbReference type="Proteomes" id="UP000028524">
    <property type="component" value="Unassembled WGS sequence"/>
</dbReference>
<evidence type="ECO:0000313" key="1">
    <source>
        <dbReference type="EMBL" id="KFA67657.1"/>
    </source>
</evidence>